<feature type="region of interest" description="Disordered" evidence="6">
    <location>
        <begin position="1"/>
        <end position="23"/>
    </location>
</feature>
<proteinExistence type="inferred from homology"/>
<dbReference type="PANTHER" id="PTHR12838">
    <property type="entry name" value="U3 SMALL NUCLEOLAR RNA-ASSOCIATED PROTEIN 11"/>
    <property type="match status" value="1"/>
</dbReference>
<evidence type="ECO:0000256" key="6">
    <source>
        <dbReference type="SAM" id="MobiDB-lite"/>
    </source>
</evidence>
<evidence type="ECO:0000313" key="8">
    <source>
        <dbReference type="Proteomes" id="UP000663827"/>
    </source>
</evidence>
<feature type="compositionally biased region" description="Acidic residues" evidence="6">
    <location>
        <begin position="131"/>
        <end position="141"/>
    </location>
</feature>
<reference evidence="7" key="1">
    <citation type="submission" date="2021-01" db="EMBL/GenBank/DDBJ databases">
        <authorList>
            <person name="Kaushik A."/>
        </authorList>
    </citation>
    <scope>NUCLEOTIDE SEQUENCE</scope>
    <source>
        <strain evidence="7">AG5</strain>
    </source>
</reference>
<evidence type="ECO:0000256" key="5">
    <source>
        <dbReference type="ARBA" id="ARBA00023242"/>
    </source>
</evidence>
<evidence type="ECO:0000313" key="7">
    <source>
        <dbReference type="EMBL" id="CAE7198596.1"/>
    </source>
</evidence>
<keyword evidence="5" id="KW-0539">Nucleus</keyword>
<name>A0A8H3HY32_9AGAM</name>
<evidence type="ECO:0000256" key="4">
    <source>
        <dbReference type="ARBA" id="ARBA00022552"/>
    </source>
</evidence>
<dbReference type="EMBL" id="CAJNJQ010003432">
    <property type="protein sequence ID" value="CAE7198596.1"/>
    <property type="molecule type" value="Genomic_DNA"/>
</dbReference>
<keyword evidence="4" id="KW-0698">rRNA processing</keyword>
<sequence length="221" mass="25391">MPLRNSLHRRTHKERSQLSHRSKLGLLEKHKDYVLRARDYRSKRDRLRTLKLKAETKNKDEFYFGMNGRKTERGVEYHDRGGDGALPEDMVKLLKTQDEGYLRTIRKKGLKRIDAVKAQLTAMVDLMPTSEDMDDLDDDDIDTLRSAGVLPSEKSSPRKQTGKATQAPRHIVFVNNEDQAKSYTGPLKSQVVGNVQEELVSEDENDSEGWSDQDMDEDESE</sequence>
<dbReference type="Proteomes" id="UP000663827">
    <property type="component" value="Unassembled WGS sequence"/>
</dbReference>
<dbReference type="GO" id="GO:0006364">
    <property type="term" value="P:rRNA processing"/>
    <property type="evidence" value="ECO:0007669"/>
    <property type="project" value="UniProtKB-KW"/>
</dbReference>
<protein>
    <recommendedName>
        <fullName evidence="9">U3 small nucleolar RNA-associated protein 11</fullName>
    </recommendedName>
</protein>
<comment type="function">
    <text evidence="1">Involved in nucleolar processing of pre-18S ribosomal RNA.</text>
</comment>
<feature type="compositionally biased region" description="Acidic residues" evidence="6">
    <location>
        <begin position="199"/>
        <end position="221"/>
    </location>
</feature>
<evidence type="ECO:0008006" key="9">
    <source>
        <dbReference type="Google" id="ProtNLM"/>
    </source>
</evidence>
<evidence type="ECO:0000256" key="1">
    <source>
        <dbReference type="ARBA" id="ARBA00004099"/>
    </source>
</evidence>
<accession>A0A8H3HY32</accession>
<dbReference type="GO" id="GO:0032040">
    <property type="term" value="C:small-subunit processome"/>
    <property type="evidence" value="ECO:0007669"/>
    <property type="project" value="InterPro"/>
</dbReference>
<evidence type="ECO:0000256" key="3">
    <source>
        <dbReference type="ARBA" id="ARBA00008105"/>
    </source>
</evidence>
<evidence type="ECO:0000256" key="2">
    <source>
        <dbReference type="ARBA" id="ARBA00004604"/>
    </source>
</evidence>
<dbReference type="PANTHER" id="PTHR12838:SF0">
    <property type="entry name" value="U3 SMALL NUCLEOLAR RNA-ASSOCIATED PROTEIN 11-RELATED"/>
    <property type="match status" value="1"/>
</dbReference>
<organism evidence="7 8">
    <name type="scientific">Rhizoctonia solani</name>
    <dbReference type="NCBI Taxonomy" id="456999"/>
    <lineage>
        <taxon>Eukaryota</taxon>
        <taxon>Fungi</taxon>
        <taxon>Dikarya</taxon>
        <taxon>Basidiomycota</taxon>
        <taxon>Agaricomycotina</taxon>
        <taxon>Agaricomycetes</taxon>
        <taxon>Cantharellales</taxon>
        <taxon>Ceratobasidiaceae</taxon>
        <taxon>Rhizoctonia</taxon>
    </lineage>
</organism>
<dbReference type="AlphaFoldDB" id="A0A8H3HY32"/>
<comment type="similarity">
    <text evidence="3">Belongs to the UTP11 family.</text>
</comment>
<dbReference type="PIRSF" id="PIRSF015952">
    <property type="entry name" value="U3snoRNP11"/>
    <property type="match status" value="1"/>
</dbReference>
<comment type="subcellular location">
    <subcellularLocation>
        <location evidence="2">Nucleus</location>
        <location evidence="2">Nucleolus</location>
    </subcellularLocation>
</comment>
<feature type="region of interest" description="Disordered" evidence="6">
    <location>
        <begin position="130"/>
        <end position="221"/>
    </location>
</feature>
<feature type="non-terminal residue" evidence="7">
    <location>
        <position position="1"/>
    </location>
</feature>
<dbReference type="Pfam" id="PF03998">
    <property type="entry name" value="Utp11"/>
    <property type="match status" value="1"/>
</dbReference>
<dbReference type="InterPro" id="IPR007144">
    <property type="entry name" value="SSU_processome_Utp11"/>
</dbReference>
<gene>
    <name evidence="7" type="ORF">RDB_LOCUS136165</name>
</gene>
<comment type="caution">
    <text evidence="7">The sequence shown here is derived from an EMBL/GenBank/DDBJ whole genome shotgun (WGS) entry which is preliminary data.</text>
</comment>